<dbReference type="GO" id="GO:0005886">
    <property type="term" value="C:plasma membrane"/>
    <property type="evidence" value="ECO:0007669"/>
    <property type="project" value="TreeGrafter"/>
</dbReference>
<dbReference type="Proteomes" id="UP000677228">
    <property type="component" value="Unassembled WGS sequence"/>
</dbReference>
<dbReference type="EMBL" id="CAJNOK010004030">
    <property type="protein sequence ID" value="CAF0923573.1"/>
    <property type="molecule type" value="Genomic_DNA"/>
</dbReference>
<evidence type="ECO:0000313" key="2">
    <source>
        <dbReference type="EMBL" id="CAF0923573.1"/>
    </source>
</evidence>
<evidence type="ECO:0000313" key="4">
    <source>
        <dbReference type="Proteomes" id="UP000682733"/>
    </source>
</evidence>
<name>A0A8S2I835_9BILA</name>
<feature type="non-terminal residue" evidence="3">
    <location>
        <position position="1"/>
    </location>
</feature>
<sequence>RSGYLTLGRGAITLYFDNMQEAESYVNSDVEYNHLMAVYWPLNTSSNKSTQNLRLIELERLKELCAIYEPEQEFICHVTIKAENDCNNRHYRYTCVSRTINYKLIDTNLSQSQQSNNNTLFLTSLYENLNSIDITTTRHAYFANLQVELRKRGIEIEEHYPELYEKLCEYISSTETLQYFTPICLFMRHRYLNQLFMCVIMPDSDVDRSWLIDRCLLNQTNICDS</sequence>
<protein>
    <recommendedName>
        <fullName evidence="1">Apical junction molecule ajm1 alpha/beta domain-containing protein</fullName>
    </recommendedName>
</protein>
<dbReference type="GO" id="GO:0043296">
    <property type="term" value="C:apical junction complex"/>
    <property type="evidence" value="ECO:0007669"/>
    <property type="project" value="TreeGrafter"/>
</dbReference>
<dbReference type="EMBL" id="CAJOBA010004033">
    <property type="protein sequence ID" value="CAF3700766.1"/>
    <property type="molecule type" value="Genomic_DNA"/>
</dbReference>
<dbReference type="GO" id="GO:0045216">
    <property type="term" value="P:cell-cell junction organization"/>
    <property type="evidence" value="ECO:0007669"/>
    <property type="project" value="InterPro"/>
</dbReference>
<proteinExistence type="predicted"/>
<dbReference type="InterPro" id="IPR058586">
    <property type="entry name" value="Ajm-1"/>
</dbReference>
<reference evidence="3" key="1">
    <citation type="submission" date="2021-02" db="EMBL/GenBank/DDBJ databases">
        <authorList>
            <person name="Nowell W R."/>
        </authorList>
    </citation>
    <scope>NUCLEOTIDE SEQUENCE</scope>
</reference>
<dbReference type="PANTHER" id="PTHR21517">
    <property type="entry name" value="APICAL JUNCTION COMPONENT 1 HOMOLOG"/>
    <property type="match status" value="1"/>
</dbReference>
<dbReference type="InterPro" id="IPR038825">
    <property type="entry name" value="Apical_junction"/>
</dbReference>
<accession>A0A8S2I835</accession>
<evidence type="ECO:0000313" key="3">
    <source>
        <dbReference type="EMBL" id="CAF3700766.1"/>
    </source>
</evidence>
<dbReference type="PANTHER" id="PTHR21517:SF3">
    <property type="entry name" value="APICAL JUNCTION COMPONENT 1 HOMOLOG"/>
    <property type="match status" value="1"/>
</dbReference>
<organism evidence="3 4">
    <name type="scientific">Didymodactylos carnosus</name>
    <dbReference type="NCBI Taxonomy" id="1234261"/>
    <lineage>
        <taxon>Eukaryota</taxon>
        <taxon>Metazoa</taxon>
        <taxon>Spiralia</taxon>
        <taxon>Gnathifera</taxon>
        <taxon>Rotifera</taxon>
        <taxon>Eurotatoria</taxon>
        <taxon>Bdelloidea</taxon>
        <taxon>Philodinida</taxon>
        <taxon>Philodinidae</taxon>
        <taxon>Didymodactylos</taxon>
    </lineage>
</organism>
<feature type="domain" description="Apical junction molecule ajm1 alpha/beta" evidence="1">
    <location>
        <begin position="1"/>
        <end position="86"/>
    </location>
</feature>
<gene>
    <name evidence="2" type="ORF">OVA965_LOCUS10754</name>
    <name evidence="3" type="ORF">TMI583_LOCUS10752</name>
</gene>
<dbReference type="Pfam" id="PF26649">
    <property type="entry name" value="Ajm-1"/>
    <property type="match status" value="1"/>
</dbReference>
<dbReference type="Proteomes" id="UP000682733">
    <property type="component" value="Unassembled WGS sequence"/>
</dbReference>
<comment type="caution">
    <text evidence="3">The sequence shown here is derived from an EMBL/GenBank/DDBJ whole genome shotgun (WGS) entry which is preliminary data.</text>
</comment>
<dbReference type="AlphaFoldDB" id="A0A8S2I835"/>
<evidence type="ECO:0000259" key="1">
    <source>
        <dbReference type="Pfam" id="PF26649"/>
    </source>
</evidence>